<organism evidence="1 2">
    <name type="scientific">Puccinia sorghi</name>
    <dbReference type="NCBI Taxonomy" id="27349"/>
    <lineage>
        <taxon>Eukaryota</taxon>
        <taxon>Fungi</taxon>
        <taxon>Dikarya</taxon>
        <taxon>Basidiomycota</taxon>
        <taxon>Pucciniomycotina</taxon>
        <taxon>Pucciniomycetes</taxon>
        <taxon>Pucciniales</taxon>
        <taxon>Pucciniaceae</taxon>
        <taxon>Puccinia</taxon>
    </lineage>
</organism>
<dbReference type="Proteomes" id="UP000037035">
    <property type="component" value="Unassembled WGS sequence"/>
</dbReference>
<proteinExistence type="predicted"/>
<gene>
    <name evidence="1" type="ORF">VP01_2222g5</name>
</gene>
<dbReference type="AlphaFoldDB" id="A0A0L6VAL7"/>
<dbReference type="VEuPathDB" id="FungiDB:VP01_2222g5"/>
<protein>
    <submittedName>
        <fullName evidence="1">Uncharacterized protein</fullName>
    </submittedName>
</protein>
<dbReference type="EMBL" id="LAVV01007084">
    <property type="protein sequence ID" value="KNZ57170.1"/>
    <property type="molecule type" value="Genomic_DNA"/>
</dbReference>
<reference evidence="1 2" key="1">
    <citation type="submission" date="2015-08" db="EMBL/GenBank/DDBJ databases">
        <title>Next Generation Sequencing and Analysis of the Genome of Puccinia sorghi L Schw, the Causal Agent of Maize Common Rust.</title>
        <authorList>
            <person name="Rochi L."/>
            <person name="Burguener G."/>
            <person name="Darino M."/>
            <person name="Turjanski A."/>
            <person name="Kreff E."/>
            <person name="Dieguez M.J."/>
            <person name="Sacco F."/>
        </authorList>
    </citation>
    <scope>NUCLEOTIDE SEQUENCE [LARGE SCALE GENOMIC DNA]</scope>
    <source>
        <strain evidence="1 2">RO10H11247</strain>
    </source>
</reference>
<sequence>MLARTPQTNPLFTPHSVFPPHHLRHYRKLASSFPSPIKSPHRSCFNQHINFQLLFLLVWKSHWHAVDHQISHFHEGTGKDSIQTSTNIPRIFFLPPQNEHGNLEPKIFHSQWCLDYNLEFPKS</sequence>
<evidence type="ECO:0000313" key="2">
    <source>
        <dbReference type="Proteomes" id="UP000037035"/>
    </source>
</evidence>
<name>A0A0L6VAL7_9BASI</name>
<accession>A0A0L6VAL7</accession>
<keyword evidence="2" id="KW-1185">Reference proteome</keyword>
<evidence type="ECO:0000313" key="1">
    <source>
        <dbReference type="EMBL" id="KNZ57170.1"/>
    </source>
</evidence>
<comment type="caution">
    <text evidence="1">The sequence shown here is derived from an EMBL/GenBank/DDBJ whole genome shotgun (WGS) entry which is preliminary data.</text>
</comment>